<accession>A0ABV0KCA6</accession>
<reference evidence="2 3" key="1">
    <citation type="submission" date="2022-04" db="EMBL/GenBank/DDBJ databases">
        <title>Positive selection, recombination, and allopatry shape intraspecific diversity of widespread and dominant cyanobacteria.</title>
        <authorList>
            <person name="Wei J."/>
            <person name="Shu W."/>
            <person name="Hu C."/>
        </authorList>
    </citation>
    <scope>NUCLEOTIDE SEQUENCE [LARGE SCALE GENOMIC DNA]</scope>
    <source>
        <strain evidence="2 3">AS-A4</strain>
    </source>
</reference>
<evidence type="ECO:0000313" key="2">
    <source>
        <dbReference type="EMBL" id="MEP1056856.1"/>
    </source>
</evidence>
<dbReference type="PANTHER" id="PTHR39176">
    <property type="entry name" value="PERIPLASMIC PROTEIN-RELATED"/>
    <property type="match status" value="1"/>
</dbReference>
<sequence length="299" mass="34489">MYQEGQESLENLRSQSPLEITELISVEGYEPLTQGPWRLVAPLPYERLGEPVYPGGQLSFLDVYIAKIFEISIYEFDRDRAFYGLAWSFFTETTTKVKGGQKSQGIFRISKQLADQVKQDFELTTPESTTINYWERGIVQVDVPTLSIYGEKISKWKNFLSTLPRLLSPDSVSYELIFKHPIDRELEDCIAKNSSTNGEFQCVVKAYDRWDTELNRVYKNLKAKLGSQGQEALESAQLKWLEFRDKEFELVNNIYPQGAGSVSRNSNAYRRVAIVKNRVLEIERYLEYSSVEEIVRVGN</sequence>
<gene>
    <name evidence="2" type="ORF">NDI38_00300</name>
</gene>
<keyword evidence="3" id="KW-1185">Reference proteome</keyword>
<dbReference type="Gene3D" id="1.20.1270.180">
    <property type="match status" value="1"/>
</dbReference>
<dbReference type="InterPro" id="IPR009739">
    <property type="entry name" value="LprI-like_N"/>
</dbReference>
<dbReference type="Pfam" id="PF07007">
    <property type="entry name" value="LprI"/>
    <property type="match status" value="1"/>
</dbReference>
<dbReference type="PANTHER" id="PTHR39176:SF1">
    <property type="entry name" value="PERIPLASMIC PROTEIN"/>
    <property type="match status" value="1"/>
</dbReference>
<protein>
    <submittedName>
        <fullName evidence="2">DUF1311 domain-containing protein</fullName>
    </submittedName>
</protein>
<feature type="domain" description="Lysozyme inhibitor LprI-like N-terminal" evidence="1">
    <location>
        <begin position="189"/>
        <end position="279"/>
    </location>
</feature>
<dbReference type="EMBL" id="JAMPLM010000001">
    <property type="protein sequence ID" value="MEP1056856.1"/>
    <property type="molecule type" value="Genomic_DNA"/>
</dbReference>
<evidence type="ECO:0000259" key="1">
    <source>
        <dbReference type="Pfam" id="PF07007"/>
    </source>
</evidence>
<name>A0ABV0KCA6_9CYAN</name>
<dbReference type="Proteomes" id="UP001476950">
    <property type="component" value="Unassembled WGS sequence"/>
</dbReference>
<comment type="caution">
    <text evidence="2">The sequence shown here is derived from an EMBL/GenBank/DDBJ whole genome shotgun (WGS) entry which is preliminary data.</text>
</comment>
<evidence type="ECO:0000313" key="3">
    <source>
        <dbReference type="Proteomes" id="UP001476950"/>
    </source>
</evidence>
<organism evidence="2 3">
    <name type="scientific">Stenomitos frigidus AS-A4</name>
    <dbReference type="NCBI Taxonomy" id="2933935"/>
    <lineage>
        <taxon>Bacteria</taxon>
        <taxon>Bacillati</taxon>
        <taxon>Cyanobacteriota</taxon>
        <taxon>Cyanophyceae</taxon>
        <taxon>Leptolyngbyales</taxon>
        <taxon>Leptolyngbyaceae</taxon>
        <taxon>Stenomitos</taxon>
    </lineage>
</organism>
<proteinExistence type="predicted"/>
<dbReference type="RefSeq" id="WP_190453205.1">
    <property type="nucleotide sequence ID" value="NZ_JAMPLM010000001.1"/>
</dbReference>